<dbReference type="InterPro" id="IPR030678">
    <property type="entry name" value="Peptide/Ni-bd"/>
</dbReference>
<dbReference type="CDD" id="cd08513">
    <property type="entry name" value="PBP2_thermophilic_Hb8_like"/>
    <property type="match status" value="1"/>
</dbReference>
<reference evidence="4" key="1">
    <citation type="submission" date="2022-01" db="EMBL/GenBank/DDBJ databases">
        <title>Novel bile acid biosynthetic pathways are enriched in the microbiome of centenarians.</title>
        <authorList>
            <person name="Sato Y."/>
            <person name="Atarashi K."/>
            <person name="Plichta R.D."/>
            <person name="Arai Y."/>
            <person name="Sasajima S."/>
            <person name="Kearney M.S."/>
            <person name="Suda W."/>
            <person name="Takeshita K."/>
            <person name="Sasaki T."/>
            <person name="Okamoto S."/>
            <person name="Skelly N.A."/>
            <person name="Okamura Y."/>
            <person name="Vlamakis H."/>
            <person name="Li Y."/>
            <person name="Tanoue T."/>
            <person name="Takei H."/>
            <person name="Nittono H."/>
            <person name="Narushima S."/>
            <person name="Irie J."/>
            <person name="Itoh H."/>
            <person name="Moriya K."/>
            <person name="Sugiura Y."/>
            <person name="Suematsu M."/>
            <person name="Moritoki N."/>
            <person name="Shibata S."/>
            <person name="Littman R.D."/>
            <person name="Fischbach A.M."/>
            <person name="Uwamino Y."/>
            <person name="Inoue T."/>
            <person name="Honda A."/>
            <person name="Hattori M."/>
            <person name="Murai T."/>
            <person name="Xavier J.R."/>
            <person name="Hirose N."/>
            <person name="Honda K."/>
        </authorList>
    </citation>
    <scope>NUCLEOTIDE SEQUENCE</scope>
    <source>
        <strain evidence="4">CE91-St55</strain>
    </source>
</reference>
<dbReference type="GeneID" id="93152702"/>
<dbReference type="InterPro" id="IPR000914">
    <property type="entry name" value="SBP_5_dom"/>
</dbReference>
<dbReference type="SUPFAM" id="SSF53850">
    <property type="entry name" value="Periplasmic binding protein-like II"/>
    <property type="match status" value="1"/>
</dbReference>
<evidence type="ECO:0000313" key="5">
    <source>
        <dbReference type="Proteomes" id="UP001055091"/>
    </source>
</evidence>
<sequence length="560" mass="61569">MRKSKSKMTRLTAIVMAGAMVLGLSACGGKDAGSTTTAAGDAGTTAQAAGETTAAQGSAGAAAGEKVITAAVSTAWDTMMPMNTTSNYTRMICDQIYDRLTQSKADGTYEGRLAKSWTVNDDSNAVTFELYDNAVWSDGEPVTAADVVFSYQMYSDPSVDAKSRYHLQYIAGVDDSGAELSEDSIEVTANGDHEVTFNLKSSMFVDTFLQDIDTVFIIPKHIFEGKTAQEINSPDLWAKPVGSGPFIYDSEINGERMEFVKNPNYHLGAPKIDRLVIRVTDSASMLAGLINGDLDLIGYGSILIDDWDLANEQENLVAESIPTTSYTTLIFNTQKPYLTQEVRQALSMAINRQVLVDALLQGQGQQIITPIAPMSPYYNKDVTVWYDPDKAKTMLEEANFPFDQTLTFYIAAGNSITERTAALIVQDLQKVGVKVQIEQVDFPTLMSNMLDGKHDMGTIGSGGTLDPSESREMIHPDSSVNFCQLRDTEMTDLIDKGNAELTFDARKPYFDEYQVMVKERSAMAYLYTKNTLTVHNKRVTGIDAENFDSLNWSTWNWDVQ</sequence>
<accession>A0A413X6Q1</accession>
<dbReference type="Proteomes" id="UP001055091">
    <property type="component" value="Unassembled WGS sequence"/>
</dbReference>
<dbReference type="PANTHER" id="PTHR30290">
    <property type="entry name" value="PERIPLASMIC BINDING COMPONENT OF ABC TRANSPORTER"/>
    <property type="match status" value="1"/>
</dbReference>
<dbReference type="EMBL" id="BQNJ01000001">
    <property type="protein sequence ID" value="GKH01883.1"/>
    <property type="molecule type" value="Genomic_DNA"/>
</dbReference>
<dbReference type="GO" id="GO:0043190">
    <property type="term" value="C:ATP-binding cassette (ABC) transporter complex"/>
    <property type="evidence" value="ECO:0007669"/>
    <property type="project" value="InterPro"/>
</dbReference>
<comment type="similarity">
    <text evidence="1">Belongs to the bacterial solute-binding protein 5 family.</text>
</comment>
<dbReference type="PROSITE" id="PS51257">
    <property type="entry name" value="PROKAR_LIPOPROTEIN"/>
    <property type="match status" value="1"/>
</dbReference>
<gene>
    <name evidence="4" type="ORF">CE91St55_38640</name>
</gene>
<name>A0A413X6Q1_9FIRM</name>
<protein>
    <submittedName>
        <fullName evidence="4">Peptide ABC transporter substrate-binding protein</fullName>
    </submittedName>
</protein>
<evidence type="ECO:0000256" key="3">
    <source>
        <dbReference type="ARBA" id="ARBA00022729"/>
    </source>
</evidence>
<dbReference type="Gene3D" id="3.90.76.10">
    <property type="entry name" value="Dipeptide-binding Protein, Domain 1"/>
    <property type="match status" value="1"/>
</dbReference>
<evidence type="ECO:0000313" key="4">
    <source>
        <dbReference type="EMBL" id="GKH01883.1"/>
    </source>
</evidence>
<evidence type="ECO:0000256" key="2">
    <source>
        <dbReference type="ARBA" id="ARBA00022448"/>
    </source>
</evidence>
<dbReference type="RefSeq" id="WP_006774119.1">
    <property type="nucleotide sequence ID" value="NZ_BQNJ01000001.1"/>
</dbReference>
<dbReference type="InterPro" id="IPR039424">
    <property type="entry name" value="SBP_5"/>
</dbReference>
<proteinExistence type="inferred from homology"/>
<dbReference type="PANTHER" id="PTHR30290:SF9">
    <property type="entry name" value="OLIGOPEPTIDE-BINDING PROTEIN APPA"/>
    <property type="match status" value="1"/>
</dbReference>
<dbReference type="AlphaFoldDB" id="A0A413X6Q1"/>
<dbReference type="PIRSF" id="PIRSF002741">
    <property type="entry name" value="MppA"/>
    <property type="match status" value="1"/>
</dbReference>
<keyword evidence="3" id="KW-0732">Signal</keyword>
<organism evidence="4 5">
    <name type="scientific">Hungatella hathewayi</name>
    <dbReference type="NCBI Taxonomy" id="154046"/>
    <lineage>
        <taxon>Bacteria</taxon>
        <taxon>Bacillati</taxon>
        <taxon>Bacillota</taxon>
        <taxon>Clostridia</taxon>
        <taxon>Lachnospirales</taxon>
        <taxon>Lachnospiraceae</taxon>
        <taxon>Hungatella</taxon>
    </lineage>
</organism>
<evidence type="ECO:0000256" key="1">
    <source>
        <dbReference type="ARBA" id="ARBA00005695"/>
    </source>
</evidence>
<keyword evidence="2" id="KW-0813">Transport</keyword>
<dbReference type="GO" id="GO:0015833">
    <property type="term" value="P:peptide transport"/>
    <property type="evidence" value="ECO:0007669"/>
    <property type="project" value="TreeGrafter"/>
</dbReference>
<dbReference type="Gene3D" id="3.40.190.10">
    <property type="entry name" value="Periplasmic binding protein-like II"/>
    <property type="match status" value="1"/>
</dbReference>
<comment type="caution">
    <text evidence="4">The sequence shown here is derived from an EMBL/GenBank/DDBJ whole genome shotgun (WGS) entry which is preliminary data.</text>
</comment>
<dbReference type="Pfam" id="PF00496">
    <property type="entry name" value="SBP_bac_5"/>
    <property type="match status" value="1"/>
</dbReference>
<dbReference type="Gene3D" id="3.10.105.10">
    <property type="entry name" value="Dipeptide-binding Protein, Domain 3"/>
    <property type="match status" value="1"/>
</dbReference>
<dbReference type="GO" id="GO:0042597">
    <property type="term" value="C:periplasmic space"/>
    <property type="evidence" value="ECO:0007669"/>
    <property type="project" value="UniProtKB-ARBA"/>
</dbReference>
<dbReference type="GO" id="GO:1904680">
    <property type="term" value="F:peptide transmembrane transporter activity"/>
    <property type="evidence" value="ECO:0007669"/>
    <property type="project" value="TreeGrafter"/>
</dbReference>